<dbReference type="CDD" id="cd22191">
    <property type="entry name" value="DPBB_RlpA_EXP_N-like"/>
    <property type="match status" value="1"/>
</dbReference>
<feature type="compositionally biased region" description="Pro residues" evidence="2">
    <location>
        <begin position="9"/>
        <end position="18"/>
    </location>
</feature>
<name>A0A3N4LKJ1_9PEZI</name>
<dbReference type="SUPFAM" id="SSF50685">
    <property type="entry name" value="Barwin-like endoglucanases"/>
    <property type="match status" value="1"/>
</dbReference>
<evidence type="ECO:0000256" key="1">
    <source>
        <dbReference type="ARBA" id="ARBA00022729"/>
    </source>
</evidence>
<keyword evidence="3" id="KW-1133">Transmembrane helix</keyword>
<dbReference type="InterPro" id="IPR051477">
    <property type="entry name" value="Expansin_CellWall"/>
</dbReference>
<feature type="transmembrane region" description="Helical" evidence="3">
    <location>
        <begin position="90"/>
        <end position="109"/>
    </location>
</feature>
<dbReference type="Proteomes" id="UP000267821">
    <property type="component" value="Unassembled WGS sequence"/>
</dbReference>
<dbReference type="PANTHER" id="PTHR31836">
    <property type="match status" value="1"/>
</dbReference>
<dbReference type="EMBL" id="ML121546">
    <property type="protein sequence ID" value="RPB23427.1"/>
    <property type="molecule type" value="Genomic_DNA"/>
</dbReference>
<feature type="compositionally biased region" description="Polar residues" evidence="2">
    <location>
        <begin position="50"/>
        <end position="59"/>
    </location>
</feature>
<dbReference type="InParanoid" id="A0A3N4LKJ1"/>
<keyword evidence="1" id="KW-0732">Signal</keyword>
<evidence type="ECO:0000256" key="2">
    <source>
        <dbReference type="SAM" id="MobiDB-lite"/>
    </source>
</evidence>
<organism evidence="4 5">
    <name type="scientific">Terfezia boudieri ATCC MYA-4762</name>
    <dbReference type="NCBI Taxonomy" id="1051890"/>
    <lineage>
        <taxon>Eukaryota</taxon>
        <taxon>Fungi</taxon>
        <taxon>Dikarya</taxon>
        <taxon>Ascomycota</taxon>
        <taxon>Pezizomycotina</taxon>
        <taxon>Pezizomycetes</taxon>
        <taxon>Pezizales</taxon>
        <taxon>Pezizaceae</taxon>
        <taxon>Terfezia</taxon>
    </lineage>
</organism>
<dbReference type="AlphaFoldDB" id="A0A3N4LKJ1"/>
<feature type="transmembrane region" description="Helical" evidence="3">
    <location>
        <begin position="130"/>
        <end position="152"/>
    </location>
</feature>
<dbReference type="Gene3D" id="2.40.40.10">
    <property type="entry name" value="RlpA-like domain"/>
    <property type="match status" value="1"/>
</dbReference>
<evidence type="ECO:0008006" key="6">
    <source>
        <dbReference type="Google" id="ProtNLM"/>
    </source>
</evidence>
<reference evidence="4 5" key="1">
    <citation type="journal article" date="2018" name="Nat. Ecol. Evol.">
        <title>Pezizomycetes genomes reveal the molecular basis of ectomycorrhizal truffle lifestyle.</title>
        <authorList>
            <person name="Murat C."/>
            <person name="Payen T."/>
            <person name="Noel B."/>
            <person name="Kuo A."/>
            <person name="Morin E."/>
            <person name="Chen J."/>
            <person name="Kohler A."/>
            <person name="Krizsan K."/>
            <person name="Balestrini R."/>
            <person name="Da Silva C."/>
            <person name="Montanini B."/>
            <person name="Hainaut M."/>
            <person name="Levati E."/>
            <person name="Barry K.W."/>
            <person name="Belfiori B."/>
            <person name="Cichocki N."/>
            <person name="Clum A."/>
            <person name="Dockter R.B."/>
            <person name="Fauchery L."/>
            <person name="Guy J."/>
            <person name="Iotti M."/>
            <person name="Le Tacon F."/>
            <person name="Lindquist E.A."/>
            <person name="Lipzen A."/>
            <person name="Malagnac F."/>
            <person name="Mello A."/>
            <person name="Molinier V."/>
            <person name="Miyauchi S."/>
            <person name="Poulain J."/>
            <person name="Riccioni C."/>
            <person name="Rubini A."/>
            <person name="Sitrit Y."/>
            <person name="Splivallo R."/>
            <person name="Traeger S."/>
            <person name="Wang M."/>
            <person name="Zifcakova L."/>
            <person name="Wipf D."/>
            <person name="Zambonelli A."/>
            <person name="Paolocci F."/>
            <person name="Nowrousian M."/>
            <person name="Ottonello S."/>
            <person name="Baldrian P."/>
            <person name="Spatafora J.W."/>
            <person name="Henrissat B."/>
            <person name="Nagy L.G."/>
            <person name="Aury J.M."/>
            <person name="Wincker P."/>
            <person name="Grigoriev I.V."/>
            <person name="Bonfante P."/>
            <person name="Martin F.M."/>
        </authorList>
    </citation>
    <scope>NUCLEOTIDE SEQUENCE [LARGE SCALE GENOMIC DNA]</scope>
    <source>
        <strain evidence="4 5">ATCC MYA-4762</strain>
    </source>
</reference>
<dbReference type="PANTHER" id="PTHR31836:SF28">
    <property type="entry name" value="SRCR DOMAIN-CONTAINING PROTEIN-RELATED"/>
    <property type="match status" value="1"/>
</dbReference>
<keyword evidence="3" id="KW-0812">Transmembrane</keyword>
<sequence length="299" mass="32139">MLPFITPANPNPTIPGAPTPLSDIRLFPQHPLQHQPSTHSLSPSTLTSTPNSASGSIHSTDPIDVEKALPIATVELRNVSSNCGTTSPDILPALTTLITLPIFLSTLLNRYFGPKGRKICGLPRSTFISTVLASLYIFLALVLAFGIGYMPYRRPPGYNPNTDPTGNGKNIIFDNKDTTTLPLPTSGTINTGEATFYNPALGSCGITSTDNDPIVAVSMILYDAASVGPNPNLNPLCGRKVRATRYRDDIQKNITIEATVVDRCVSCAANDLDLSPYLFEKIANLGQGRVDVTWAWTEN</sequence>
<proteinExistence type="predicted"/>
<evidence type="ECO:0000313" key="5">
    <source>
        <dbReference type="Proteomes" id="UP000267821"/>
    </source>
</evidence>
<keyword evidence="3" id="KW-0472">Membrane</keyword>
<keyword evidence="5" id="KW-1185">Reference proteome</keyword>
<feature type="region of interest" description="Disordered" evidence="2">
    <location>
        <begin position="1"/>
        <end position="60"/>
    </location>
</feature>
<evidence type="ECO:0000256" key="3">
    <source>
        <dbReference type="SAM" id="Phobius"/>
    </source>
</evidence>
<accession>A0A3N4LKJ1</accession>
<evidence type="ECO:0000313" key="4">
    <source>
        <dbReference type="EMBL" id="RPB23427.1"/>
    </source>
</evidence>
<dbReference type="STRING" id="1051890.A0A3N4LKJ1"/>
<gene>
    <name evidence="4" type="ORF">L211DRAFT_838564</name>
</gene>
<dbReference type="InterPro" id="IPR036908">
    <property type="entry name" value="RlpA-like_sf"/>
</dbReference>
<protein>
    <recommendedName>
        <fullName evidence="6">RlpA-like protein double-psi beta-barrel domain-containing protein</fullName>
    </recommendedName>
</protein>
<feature type="compositionally biased region" description="Low complexity" evidence="2">
    <location>
        <begin position="33"/>
        <end position="49"/>
    </location>
</feature>
<dbReference type="OrthoDB" id="623670at2759"/>